<dbReference type="InterPro" id="IPR003738">
    <property type="entry name" value="SRAP"/>
</dbReference>
<reference evidence="9 10" key="1">
    <citation type="submission" date="2017-05" db="EMBL/GenBank/DDBJ databases">
        <authorList>
            <person name="Song R."/>
            <person name="Chenine A.L."/>
            <person name="Ruprecht R.M."/>
        </authorList>
    </citation>
    <scope>NUCLEOTIDE SEQUENCE [LARGE SCALE GENOMIC DNA]</scope>
    <source>
        <strain evidence="9 10">CECT 8899</strain>
    </source>
</reference>
<protein>
    <recommendedName>
        <fullName evidence="8">Abasic site processing protein</fullName>
        <ecNumber evidence="8">3.4.-.-</ecNumber>
    </recommendedName>
</protein>
<evidence type="ECO:0000256" key="4">
    <source>
        <dbReference type="ARBA" id="ARBA00022801"/>
    </source>
</evidence>
<dbReference type="SUPFAM" id="SSF143081">
    <property type="entry name" value="BB1717-like"/>
    <property type="match status" value="1"/>
</dbReference>
<evidence type="ECO:0000256" key="1">
    <source>
        <dbReference type="ARBA" id="ARBA00008136"/>
    </source>
</evidence>
<dbReference type="PANTHER" id="PTHR13604:SF0">
    <property type="entry name" value="ABASIC SITE PROCESSING PROTEIN HMCES"/>
    <property type="match status" value="1"/>
</dbReference>
<dbReference type="GO" id="GO:0016829">
    <property type="term" value="F:lyase activity"/>
    <property type="evidence" value="ECO:0007669"/>
    <property type="project" value="UniProtKB-KW"/>
</dbReference>
<evidence type="ECO:0000313" key="9">
    <source>
        <dbReference type="EMBL" id="SMY08796.1"/>
    </source>
</evidence>
<evidence type="ECO:0000313" key="10">
    <source>
        <dbReference type="Proteomes" id="UP000201613"/>
    </source>
</evidence>
<evidence type="ECO:0000256" key="8">
    <source>
        <dbReference type="RuleBase" id="RU364100"/>
    </source>
</evidence>
<accession>A0A238LIK8</accession>
<keyword evidence="4 8" id="KW-0378">Hydrolase</keyword>
<comment type="similarity">
    <text evidence="1 8">Belongs to the SOS response-associated peptidase family.</text>
</comment>
<dbReference type="GO" id="GO:0106300">
    <property type="term" value="P:protein-DNA covalent cross-linking repair"/>
    <property type="evidence" value="ECO:0007669"/>
    <property type="project" value="InterPro"/>
</dbReference>
<dbReference type="EMBL" id="FXZK01000005">
    <property type="protein sequence ID" value="SMY08796.1"/>
    <property type="molecule type" value="Genomic_DNA"/>
</dbReference>
<dbReference type="Gene3D" id="3.90.1680.10">
    <property type="entry name" value="SOS response associated peptidase-like"/>
    <property type="match status" value="1"/>
</dbReference>
<dbReference type="Proteomes" id="UP000201613">
    <property type="component" value="Unassembled WGS sequence"/>
</dbReference>
<dbReference type="GO" id="GO:0006508">
    <property type="term" value="P:proteolysis"/>
    <property type="evidence" value="ECO:0007669"/>
    <property type="project" value="UniProtKB-KW"/>
</dbReference>
<keyword evidence="5" id="KW-0190">Covalent protein-DNA linkage</keyword>
<evidence type="ECO:0000256" key="5">
    <source>
        <dbReference type="ARBA" id="ARBA00023124"/>
    </source>
</evidence>
<dbReference type="PANTHER" id="PTHR13604">
    <property type="entry name" value="DC12-RELATED"/>
    <property type="match status" value="1"/>
</dbReference>
<keyword evidence="7" id="KW-0456">Lyase</keyword>
<evidence type="ECO:0000256" key="6">
    <source>
        <dbReference type="ARBA" id="ARBA00023125"/>
    </source>
</evidence>
<gene>
    <name evidence="9" type="primary">yedK_1</name>
    <name evidence="9" type="ORF">LOM8899_02953</name>
</gene>
<dbReference type="InterPro" id="IPR036590">
    <property type="entry name" value="SRAP-like"/>
</dbReference>
<sequence length="201" mass="21439">MPGRLFLTRVPEMAAWLGVACPDEPERSNIAPGQEVLCLTELGLGRARWGMIPVGRVNARGRPVMETIVNARSETVFDKSAFAGVSRAVVPCDGWYEWTGARGRRVPWRIARADGQPVAFAAIRDVWAAPGGREVAQVATVTCPPNADVAAIHDRMGVILERSAVEVWLSGSAEDAAALMQPAPAGTLTVEKAEGVDWAGP</sequence>
<keyword evidence="6" id="KW-0238">DNA-binding</keyword>
<keyword evidence="3" id="KW-0227">DNA damage</keyword>
<keyword evidence="10" id="KW-1185">Reference proteome</keyword>
<keyword evidence="2 8" id="KW-0645">Protease</keyword>
<evidence type="ECO:0000256" key="2">
    <source>
        <dbReference type="ARBA" id="ARBA00022670"/>
    </source>
</evidence>
<dbReference type="RefSeq" id="WP_093992952.1">
    <property type="nucleotide sequence ID" value="NZ_FXZK01000005.1"/>
</dbReference>
<evidence type="ECO:0000256" key="3">
    <source>
        <dbReference type="ARBA" id="ARBA00022763"/>
    </source>
</evidence>
<evidence type="ECO:0000256" key="7">
    <source>
        <dbReference type="ARBA" id="ARBA00023239"/>
    </source>
</evidence>
<dbReference type="AlphaFoldDB" id="A0A238LIK8"/>
<dbReference type="GO" id="GO:0003697">
    <property type="term" value="F:single-stranded DNA binding"/>
    <property type="evidence" value="ECO:0007669"/>
    <property type="project" value="InterPro"/>
</dbReference>
<dbReference type="Pfam" id="PF02586">
    <property type="entry name" value="SRAP"/>
    <property type="match status" value="1"/>
</dbReference>
<name>A0A238LIK8_9RHOB</name>
<organism evidence="9 10">
    <name type="scientific">Flavimaricola marinus</name>
    <dbReference type="NCBI Taxonomy" id="1819565"/>
    <lineage>
        <taxon>Bacteria</taxon>
        <taxon>Pseudomonadati</taxon>
        <taxon>Pseudomonadota</taxon>
        <taxon>Alphaproteobacteria</taxon>
        <taxon>Rhodobacterales</taxon>
        <taxon>Paracoccaceae</taxon>
        <taxon>Flavimaricola</taxon>
    </lineage>
</organism>
<proteinExistence type="inferred from homology"/>
<dbReference type="OrthoDB" id="9782620at2"/>
<dbReference type="GO" id="GO:0008233">
    <property type="term" value="F:peptidase activity"/>
    <property type="evidence" value="ECO:0007669"/>
    <property type="project" value="UniProtKB-KW"/>
</dbReference>
<dbReference type="EC" id="3.4.-.-" evidence="8"/>